<keyword evidence="2" id="KW-0548">Nucleotidyltransferase</keyword>
<dbReference type="EMBL" id="PDCK01000042">
    <property type="protein sequence ID" value="PRQ36764.1"/>
    <property type="molecule type" value="Genomic_DNA"/>
</dbReference>
<dbReference type="SUPFAM" id="SSF56672">
    <property type="entry name" value="DNA/RNA polymerases"/>
    <property type="match status" value="1"/>
</dbReference>
<reference evidence="2 3" key="1">
    <citation type="journal article" date="2018" name="Nat. Genet.">
        <title>The Rosa genome provides new insights in the design of modern roses.</title>
        <authorList>
            <person name="Bendahmane M."/>
        </authorList>
    </citation>
    <scope>NUCLEOTIDE SEQUENCE [LARGE SCALE GENOMIC DNA]</scope>
    <source>
        <strain evidence="3">cv. Old Blush</strain>
    </source>
</reference>
<comment type="caution">
    <text evidence="2">The sequence shown here is derived from an EMBL/GenBank/DDBJ whole genome shotgun (WGS) entry which is preliminary data.</text>
</comment>
<dbReference type="PROSITE" id="PS50878">
    <property type="entry name" value="RT_POL"/>
    <property type="match status" value="1"/>
</dbReference>
<evidence type="ECO:0000313" key="3">
    <source>
        <dbReference type="Proteomes" id="UP000238479"/>
    </source>
</evidence>
<organism evidence="2 3">
    <name type="scientific">Rosa chinensis</name>
    <name type="common">China rose</name>
    <dbReference type="NCBI Taxonomy" id="74649"/>
    <lineage>
        <taxon>Eukaryota</taxon>
        <taxon>Viridiplantae</taxon>
        <taxon>Streptophyta</taxon>
        <taxon>Embryophyta</taxon>
        <taxon>Tracheophyta</taxon>
        <taxon>Spermatophyta</taxon>
        <taxon>Magnoliopsida</taxon>
        <taxon>eudicotyledons</taxon>
        <taxon>Gunneridae</taxon>
        <taxon>Pentapetalae</taxon>
        <taxon>rosids</taxon>
        <taxon>fabids</taxon>
        <taxon>Rosales</taxon>
        <taxon>Rosaceae</taxon>
        <taxon>Rosoideae</taxon>
        <taxon>Rosoideae incertae sedis</taxon>
        <taxon>Rosa</taxon>
    </lineage>
</organism>
<evidence type="ECO:0000259" key="1">
    <source>
        <dbReference type="PROSITE" id="PS50878"/>
    </source>
</evidence>
<protein>
    <submittedName>
        <fullName evidence="2">Putative RNA-directed DNA polymerase</fullName>
        <ecNumber evidence="2">2.7.7.49</ecNumber>
    </submittedName>
</protein>
<dbReference type="InterPro" id="IPR043502">
    <property type="entry name" value="DNA/RNA_pol_sf"/>
</dbReference>
<proteinExistence type="predicted"/>
<keyword evidence="3" id="KW-1185">Reference proteome</keyword>
<dbReference type="Pfam" id="PF00078">
    <property type="entry name" value="RVT_1"/>
    <property type="match status" value="1"/>
</dbReference>
<keyword evidence="2" id="KW-0695">RNA-directed DNA polymerase</keyword>
<keyword evidence="2" id="KW-0808">Transferase</keyword>
<dbReference type="OMA" id="INGESCG"/>
<accession>A0A2P6QRE8</accession>
<dbReference type="GO" id="GO:0003964">
    <property type="term" value="F:RNA-directed DNA polymerase activity"/>
    <property type="evidence" value="ECO:0007669"/>
    <property type="project" value="UniProtKB-KW"/>
</dbReference>
<dbReference type="EC" id="2.7.7.49" evidence="2"/>
<dbReference type="InterPro" id="IPR000477">
    <property type="entry name" value="RT_dom"/>
</dbReference>
<dbReference type="STRING" id="74649.A0A2P6QRE8"/>
<sequence length="172" mass="18915">MPSTFNSGLIVLIPKVDHADSITQFPPIALTNFVFKIINPKILALRLASIAARIISPQQHAFVPGRHISDCILMTSECFNLLDSKCHGGNVAIKVDITKAFDTLSWGFLLHVLHAFGFHQKNLHWVHALLRSAKLSLSINGRSVGYFSCGRGVRQGDLLSPLLFCLAEEVLS</sequence>
<dbReference type="AlphaFoldDB" id="A0A2P6QRE8"/>
<gene>
    <name evidence="2" type="ORF">RchiOBHm_Chr4g0395191</name>
</gene>
<evidence type="ECO:0000313" key="2">
    <source>
        <dbReference type="EMBL" id="PRQ36764.1"/>
    </source>
</evidence>
<name>A0A2P6QRE8_ROSCH</name>
<dbReference type="Proteomes" id="UP000238479">
    <property type="component" value="Chromosome 4"/>
</dbReference>
<dbReference type="Gramene" id="PRQ36764">
    <property type="protein sequence ID" value="PRQ36764"/>
    <property type="gene ID" value="RchiOBHm_Chr4g0395191"/>
</dbReference>
<dbReference type="PANTHER" id="PTHR19446">
    <property type="entry name" value="REVERSE TRANSCRIPTASES"/>
    <property type="match status" value="1"/>
</dbReference>
<feature type="domain" description="Reverse transcriptase" evidence="1">
    <location>
        <begin position="1"/>
        <end position="172"/>
    </location>
</feature>